<sequence length="757" mass="89558">MFIKYWLFDKSKITAEVNANKYLKDPTKENLTLSKRQAKHLKALFSKLISTDKNNLSCKNFQNFEVDSLFHIKHFNKITKEIELPKWNEPSLINKRDFTKELKTTIKEKVTLTKEDKVYLEKIISLRIRNLYVDPFTIKILCFQDTSYSINLISAPKHIHNIKKSIIIEKYIPTNTYQDIDQDTALLNENEDFNLSPIEKIIPKISLALLPFDTMDQYIFHIDSKKQNNNSLRIPIDILIWDVKYKEQENKIISTFFKELELKLFDIEFHKFEFFKFACHKRLKNNSKPTKITKFWKLSKIQLKQMKWSPFKKWNKLEIYKRFQDEQISLVDFSMPTFTSNVTLYIPNTDLDLYERNRGYMKNLQINTEIILYDKNNEALIEVDSRRKESKSKDSYEGEDQNNKNSSHLPVQSSILIEGFSDKKSLTIPKKRSFLDSELQSIIANKKSQMKVNKKTSEQTDKISRDYSTKEDITDIFRSGIFSNFENTTELRHIEQMGNVSSQSYFDSSISNLLHECFPIDLIPKFNIKDKLIIFNSNRITNNYKLLQGLIKQKVPSCIIIERYFATNCDIVLNYSTCIICLELAKFFQRRASGDLYYLDILKDCLQEYKRIKIMFDYDPDLIFYDNDIFWKIYLYLPFPCFELFFVPNGSISILVQHMNKLIWKETSTNISVAELEDNKDSEDDEYEENGNNSYRVEDILLKLNFNPILAKILVKKYNNNLTNILLQINDGVDPYLLKTMTTSQLNRLKKLNSINW</sequence>
<gene>
    <name evidence="2" type="ORF">RI543_002351</name>
</gene>
<name>A0AAN7WLP9_9SACH</name>
<comment type="caution">
    <text evidence="2">The sequence shown here is derived from an EMBL/GenBank/DDBJ whole genome shotgun (WGS) entry which is preliminary data.</text>
</comment>
<protein>
    <submittedName>
        <fullName evidence="2">Uncharacterized protein</fullName>
    </submittedName>
</protein>
<reference evidence="3" key="1">
    <citation type="submission" date="2023-07" db="EMBL/GenBank/DDBJ databases">
        <title>A draft genome of Kazachstania heterogenica Y-27499.</title>
        <authorList>
            <person name="Donic C."/>
            <person name="Kralova J.S."/>
            <person name="Fidel L."/>
            <person name="Ben-Dor S."/>
            <person name="Jung S."/>
        </authorList>
    </citation>
    <scope>NUCLEOTIDE SEQUENCE [LARGE SCALE GENOMIC DNA]</scope>
    <source>
        <strain evidence="3">Y27499</strain>
    </source>
</reference>
<evidence type="ECO:0000256" key="1">
    <source>
        <dbReference type="SAM" id="MobiDB-lite"/>
    </source>
</evidence>
<evidence type="ECO:0000313" key="2">
    <source>
        <dbReference type="EMBL" id="KAK5779815.1"/>
    </source>
</evidence>
<dbReference type="Proteomes" id="UP001306508">
    <property type="component" value="Unassembled WGS sequence"/>
</dbReference>
<proteinExistence type="predicted"/>
<dbReference type="EMBL" id="JAWIZZ010000045">
    <property type="protein sequence ID" value="KAK5779815.1"/>
    <property type="molecule type" value="Genomic_DNA"/>
</dbReference>
<keyword evidence="3" id="KW-1185">Reference proteome</keyword>
<dbReference type="AlphaFoldDB" id="A0AAN7WLP9"/>
<organism evidence="2 3">
    <name type="scientific">Arxiozyma heterogenica</name>
    <dbReference type="NCBI Taxonomy" id="278026"/>
    <lineage>
        <taxon>Eukaryota</taxon>
        <taxon>Fungi</taxon>
        <taxon>Dikarya</taxon>
        <taxon>Ascomycota</taxon>
        <taxon>Saccharomycotina</taxon>
        <taxon>Saccharomycetes</taxon>
        <taxon>Saccharomycetales</taxon>
        <taxon>Saccharomycetaceae</taxon>
        <taxon>Arxiozyma</taxon>
    </lineage>
</organism>
<feature type="region of interest" description="Disordered" evidence="1">
    <location>
        <begin position="384"/>
        <end position="408"/>
    </location>
</feature>
<accession>A0AAN7WLP9</accession>
<feature type="compositionally biased region" description="Basic and acidic residues" evidence="1">
    <location>
        <begin position="384"/>
        <end position="396"/>
    </location>
</feature>
<evidence type="ECO:0000313" key="3">
    <source>
        <dbReference type="Proteomes" id="UP001306508"/>
    </source>
</evidence>